<feature type="compositionally biased region" description="Basic and acidic residues" evidence="1">
    <location>
        <begin position="1"/>
        <end position="12"/>
    </location>
</feature>
<dbReference type="Proteomes" id="UP000613066">
    <property type="component" value="Unassembled WGS sequence"/>
</dbReference>
<gene>
    <name evidence="2" type="primary">Mxd3</name>
    <name evidence="2" type="ORF">PENPIL_R13021</name>
</gene>
<dbReference type="AlphaFoldDB" id="A0A851NPI4"/>
<evidence type="ECO:0000256" key="1">
    <source>
        <dbReference type="SAM" id="MobiDB-lite"/>
    </source>
</evidence>
<reference evidence="2" key="1">
    <citation type="submission" date="2019-09" db="EMBL/GenBank/DDBJ databases">
        <title>Bird 10,000 Genomes (B10K) Project - Family phase.</title>
        <authorList>
            <person name="Zhang G."/>
        </authorList>
    </citation>
    <scope>NUCLEOTIDE SEQUENCE</scope>
    <source>
        <strain evidence="2">B10K-DU-001-08</strain>
        <tissue evidence="2">Muscle</tissue>
    </source>
</reference>
<proteinExistence type="predicted"/>
<feature type="region of interest" description="Disordered" evidence="1">
    <location>
        <begin position="1"/>
        <end position="88"/>
    </location>
</feature>
<accession>A0A851NPI4</accession>
<evidence type="ECO:0000313" key="3">
    <source>
        <dbReference type="Proteomes" id="UP000613066"/>
    </source>
</evidence>
<organism evidence="2 3">
    <name type="scientific">Penelope pileata</name>
    <dbReference type="NCBI Taxonomy" id="1118817"/>
    <lineage>
        <taxon>Eukaryota</taxon>
        <taxon>Metazoa</taxon>
        <taxon>Chordata</taxon>
        <taxon>Craniata</taxon>
        <taxon>Vertebrata</taxon>
        <taxon>Euteleostomi</taxon>
        <taxon>Archelosauria</taxon>
        <taxon>Archosauria</taxon>
        <taxon>Dinosauria</taxon>
        <taxon>Saurischia</taxon>
        <taxon>Theropoda</taxon>
        <taxon>Coelurosauria</taxon>
        <taxon>Aves</taxon>
        <taxon>Neognathae</taxon>
        <taxon>Galloanserae</taxon>
        <taxon>Galliformes</taxon>
        <taxon>Cracidae</taxon>
        <taxon>Penelope</taxon>
    </lineage>
</organism>
<protein>
    <submittedName>
        <fullName evidence="2">MAD3 protein</fullName>
    </submittedName>
</protein>
<evidence type="ECO:0000313" key="2">
    <source>
        <dbReference type="EMBL" id="NXC44351.1"/>
    </source>
</evidence>
<dbReference type="OrthoDB" id="5920083at2759"/>
<name>A0A851NPI4_9GALL</name>
<feature type="non-terminal residue" evidence="2">
    <location>
        <position position="1"/>
    </location>
</feature>
<keyword evidence="3" id="KW-1185">Reference proteome</keyword>
<sequence>EVRAQRVKDRLRSRQQSLRQRLEQLRGPGGAERSRTDSLDSSQLSEHSGSDGEEAEIDVEGAGFGADPLGGFSTGRDHSYSSPRGPWS</sequence>
<dbReference type="EMBL" id="WBMW01003132">
    <property type="protein sequence ID" value="NXC44351.1"/>
    <property type="molecule type" value="Genomic_DNA"/>
</dbReference>
<comment type="caution">
    <text evidence="2">The sequence shown here is derived from an EMBL/GenBank/DDBJ whole genome shotgun (WGS) entry which is preliminary data.</text>
</comment>
<feature type="non-terminal residue" evidence="2">
    <location>
        <position position="88"/>
    </location>
</feature>